<keyword evidence="3" id="KW-0472">Membrane</keyword>
<dbReference type="InterPro" id="IPR024079">
    <property type="entry name" value="MetalloPept_cat_dom_sf"/>
</dbReference>
<keyword evidence="6" id="KW-1185">Reference proteome</keyword>
<dbReference type="Gene3D" id="3.40.390.10">
    <property type="entry name" value="Collagenase (Catalytic Domain)"/>
    <property type="match status" value="1"/>
</dbReference>
<sequence length="1053" mass="114817">MPCGIGLANASSASSRVREKQGSSTKQPNLPPSASIAETNEVCSSSAIEQRVINVSKHDRASSDSSRVNVPQTLCHLTDPGSQSTAKETGIKSKAKKASPATKANRTSVTSDAFLTTASENANLRHSPKEWYGSSKVPASVVRKRALSEPLLVATKSRNLRRARKASSAGSLVEEQPAAATSAASAASIAADDRAWKLASGARIFIRSREKSSSASGQRNGTADVMTSRRSGSLSLDTSLIIELQKLTSEAAIRDMIQQIEQSMALAVNVAESEMSTSTTTITLPVKPPTNTSTCEESLSKPMSSSTINTRIPATTGDTSQFTSSKKGSTPRECTSATTSSTGESSSATGKTESAFYPLCLRAKVVAVVTVILLVLVGLVLILRLNPTRRSLARSSQERRDLSSVCNNPACHRALVSLLEPVDSDVSPCEDFYRHVCGRWRARNPKRQSYAVENHRSFLMGIHRRLARHYIDGGWNGSDMPQNHGGCERRNRLIAAFYASCLHFGRRPSVPSLQAMLSRIGVDSTSWLNSENFLELLARVVAASLRSGLASAISVRRSRDGHSIFIEVGDTLKHNLDNGYYDIADGVSTGRPRCLLTACFNIHPGLIDFLSRHSLILHDIKDRLLSFRTAQSNAEFLTNFDEFPHFKVPRNLSFYVRGLIEVGEVLRALGDWREPGAVNLYTLLVPAAQLFAYVRPWLVSRNDREDTVIPACLRATERRFLSQFASLLAGWTETTLARLYFRDMVSTLRRTLKIPVPHKHDGTRDGADANVEFEVVTIVERNQSELACRTEDLFSTFLSMDDFIGNLILLFKKERFISAERPHTHIAEDVKGGSYQLRSSLVSSVSGAGHMVFVPPLYLSRDLLHAEASEPSLDIPTVGVPILTSWARSMMSTGKDEWSTTAALYGSCVRKNHPLDHALSDRASDEALLTNALLVPWAIRVALTARATMTTKEYNASGYGHSTSPTSTTANSDSEDSLRTQVFFRRLCLVECGDPVGAPACIYATSHSPEFADAFGCPKHMEPAGHHPCSDILKNLAARLTSISGNITLTQRT</sequence>
<feature type="region of interest" description="Disordered" evidence="2">
    <location>
        <begin position="279"/>
        <end position="350"/>
    </location>
</feature>
<dbReference type="GO" id="GO:0004222">
    <property type="term" value="F:metalloendopeptidase activity"/>
    <property type="evidence" value="ECO:0007669"/>
    <property type="project" value="InterPro"/>
</dbReference>
<reference evidence="5" key="2">
    <citation type="submission" date="2021-09" db="EMBL/GenBank/DDBJ databases">
        <authorList>
            <person name="Jia N."/>
            <person name="Wang J."/>
            <person name="Shi W."/>
            <person name="Du L."/>
            <person name="Sun Y."/>
            <person name="Zhan W."/>
            <person name="Jiang J."/>
            <person name="Wang Q."/>
            <person name="Zhang B."/>
            <person name="Ji P."/>
            <person name="Sakyi L.B."/>
            <person name="Cui X."/>
            <person name="Yuan T."/>
            <person name="Jiang B."/>
            <person name="Yang W."/>
            <person name="Lam T.T.-Y."/>
            <person name="Chang Q."/>
            <person name="Ding S."/>
            <person name="Wang X."/>
            <person name="Zhu J."/>
            <person name="Ruan X."/>
            <person name="Zhao L."/>
            <person name="Wei J."/>
            <person name="Que T."/>
            <person name="Du C."/>
            <person name="Cheng J."/>
            <person name="Dai P."/>
            <person name="Han X."/>
            <person name="Huang E."/>
            <person name="Gao Y."/>
            <person name="Liu J."/>
            <person name="Shao H."/>
            <person name="Ye R."/>
            <person name="Li L."/>
            <person name="Wei W."/>
            <person name="Wang X."/>
            <person name="Wang C."/>
            <person name="Huo Q."/>
            <person name="Li W."/>
            <person name="Guo W."/>
            <person name="Chen H."/>
            <person name="Chen S."/>
            <person name="Zhou L."/>
            <person name="Zhou L."/>
            <person name="Ni X."/>
            <person name="Tian J."/>
            <person name="Zhou Y."/>
            <person name="Sheng Y."/>
            <person name="Liu T."/>
            <person name="Pan Y."/>
            <person name="Xia L."/>
            <person name="Li J."/>
            <person name="Zhao F."/>
            <person name="Cao W."/>
        </authorList>
    </citation>
    <scope>NUCLEOTIDE SEQUENCE</scope>
    <source>
        <strain evidence="5">Rmic-2018</strain>
        <tissue evidence="5">Larvae</tissue>
    </source>
</reference>
<dbReference type="PROSITE" id="PS51885">
    <property type="entry name" value="NEPRILYSIN"/>
    <property type="match status" value="1"/>
</dbReference>
<evidence type="ECO:0000256" key="2">
    <source>
        <dbReference type="SAM" id="MobiDB-lite"/>
    </source>
</evidence>
<name>A0A9J6DWF7_RHIMP</name>
<evidence type="ECO:0000313" key="5">
    <source>
        <dbReference type="EMBL" id="KAH8026201.1"/>
    </source>
</evidence>
<feature type="region of interest" description="Disordered" evidence="2">
    <location>
        <begin position="209"/>
        <end position="230"/>
    </location>
</feature>
<evidence type="ECO:0000256" key="1">
    <source>
        <dbReference type="ARBA" id="ARBA00007357"/>
    </source>
</evidence>
<feature type="compositionally biased region" description="Low complexity" evidence="2">
    <location>
        <begin position="335"/>
        <end position="350"/>
    </location>
</feature>
<feature type="compositionally biased region" description="Polar residues" evidence="2">
    <location>
        <begin position="63"/>
        <end position="72"/>
    </location>
</feature>
<feature type="region of interest" description="Disordered" evidence="2">
    <location>
        <begin position="56"/>
        <end position="108"/>
    </location>
</feature>
<dbReference type="InterPro" id="IPR000718">
    <property type="entry name" value="Peptidase_M13"/>
</dbReference>
<feature type="compositionally biased region" description="Polar residues" evidence="2">
    <location>
        <begin position="289"/>
        <end position="328"/>
    </location>
</feature>
<dbReference type="GO" id="GO:0005886">
    <property type="term" value="C:plasma membrane"/>
    <property type="evidence" value="ECO:0007669"/>
    <property type="project" value="TreeGrafter"/>
</dbReference>
<feature type="region of interest" description="Disordered" evidence="2">
    <location>
        <begin position="1"/>
        <end position="38"/>
    </location>
</feature>
<feature type="transmembrane region" description="Helical" evidence="3">
    <location>
        <begin position="365"/>
        <end position="385"/>
    </location>
</feature>
<reference evidence="5" key="1">
    <citation type="journal article" date="2020" name="Cell">
        <title>Large-Scale Comparative Analyses of Tick Genomes Elucidate Their Genetic Diversity and Vector Capacities.</title>
        <authorList>
            <consortium name="Tick Genome and Microbiome Consortium (TIGMIC)"/>
            <person name="Jia N."/>
            <person name="Wang J."/>
            <person name="Shi W."/>
            <person name="Du L."/>
            <person name="Sun Y."/>
            <person name="Zhan W."/>
            <person name="Jiang J.F."/>
            <person name="Wang Q."/>
            <person name="Zhang B."/>
            <person name="Ji P."/>
            <person name="Bell-Sakyi L."/>
            <person name="Cui X.M."/>
            <person name="Yuan T.T."/>
            <person name="Jiang B.G."/>
            <person name="Yang W.F."/>
            <person name="Lam T.T."/>
            <person name="Chang Q.C."/>
            <person name="Ding S.J."/>
            <person name="Wang X.J."/>
            <person name="Zhu J.G."/>
            <person name="Ruan X.D."/>
            <person name="Zhao L."/>
            <person name="Wei J.T."/>
            <person name="Ye R.Z."/>
            <person name="Que T.C."/>
            <person name="Du C.H."/>
            <person name="Zhou Y.H."/>
            <person name="Cheng J.X."/>
            <person name="Dai P.F."/>
            <person name="Guo W.B."/>
            <person name="Han X.H."/>
            <person name="Huang E.J."/>
            <person name="Li L.F."/>
            <person name="Wei W."/>
            <person name="Gao Y.C."/>
            <person name="Liu J.Z."/>
            <person name="Shao H.Z."/>
            <person name="Wang X."/>
            <person name="Wang C.C."/>
            <person name="Yang T.C."/>
            <person name="Huo Q.B."/>
            <person name="Li W."/>
            <person name="Chen H.Y."/>
            <person name="Chen S.E."/>
            <person name="Zhou L.G."/>
            <person name="Ni X.B."/>
            <person name="Tian J.H."/>
            <person name="Sheng Y."/>
            <person name="Liu T."/>
            <person name="Pan Y.S."/>
            <person name="Xia L.Y."/>
            <person name="Li J."/>
            <person name="Zhao F."/>
            <person name="Cao W.C."/>
        </authorList>
    </citation>
    <scope>NUCLEOTIDE SEQUENCE</scope>
    <source>
        <strain evidence="5">Rmic-2018</strain>
    </source>
</reference>
<gene>
    <name evidence="5" type="ORF">HPB51_017099</name>
</gene>
<protein>
    <recommendedName>
        <fullName evidence="4">Peptidase M13 N-terminal domain-containing protein</fullName>
    </recommendedName>
</protein>
<evidence type="ECO:0000259" key="4">
    <source>
        <dbReference type="Pfam" id="PF05649"/>
    </source>
</evidence>
<dbReference type="EMBL" id="JABSTU010000007">
    <property type="protein sequence ID" value="KAH8026201.1"/>
    <property type="molecule type" value="Genomic_DNA"/>
</dbReference>
<proteinExistence type="inferred from homology"/>
<dbReference type="PANTHER" id="PTHR11733:SF241">
    <property type="entry name" value="GH26575P-RELATED"/>
    <property type="match status" value="1"/>
</dbReference>
<dbReference type="AlphaFoldDB" id="A0A9J6DWF7"/>
<dbReference type="InterPro" id="IPR008753">
    <property type="entry name" value="Peptidase_M13_N"/>
</dbReference>
<comment type="caution">
    <text evidence="5">The sequence shown here is derived from an EMBL/GenBank/DDBJ whole genome shotgun (WGS) entry which is preliminary data.</text>
</comment>
<accession>A0A9J6DWF7</accession>
<dbReference type="Gene3D" id="1.10.1380.10">
    <property type="entry name" value="Neutral endopeptidase , domain2"/>
    <property type="match status" value="1"/>
</dbReference>
<dbReference type="Pfam" id="PF05649">
    <property type="entry name" value="Peptidase_M13_N"/>
    <property type="match status" value="1"/>
</dbReference>
<dbReference type="SUPFAM" id="SSF55486">
    <property type="entry name" value="Metalloproteases ('zincins'), catalytic domain"/>
    <property type="match status" value="1"/>
</dbReference>
<dbReference type="InterPro" id="IPR042089">
    <property type="entry name" value="Peptidase_M13_dom_2"/>
</dbReference>
<keyword evidence="3" id="KW-0812">Transmembrane</keyword>
<feature type="domain" description="Peptidase M13 N-terminal" evidence="4">
    <location>
        <begin position="428"/>
        <end position="556"/>
    </location>
</feature>
<comment type="similarity">
    <text evidence="1">Belongs to the peptidase M13 family.</text>
</comment>
<evidence type="ECO:0000313" key="6">
    <source>
        <dbReference type="Proteomes" id="UP000821866"/>
    </source>
</evidence>
<organism evidence="5 6">
    <name type="scientific">Rhipicephalus microplus</name>
    <name type="common">Cattle tick</name>
    <name type="synonym">Boophilus microplus</name>
    <dbReference type="NCBI Taxonomy" id="6941"/>
    <lineage>
        <taxon>Eukaryota</taxon>
        <taxon>Metazoa</taxon>
        <taxon>Ecdysozoa</taxon>
        <taxon>Arthropoda</taxon>
        <taxon>Chelicerata</taxon>
        <taxon>Arachnida</taxon>
        <taxon>Acari</taxon>
        <taxon>Parasitiformes</taxon>
        <taxon>Ixodida</taxon>
        <taxon>Ixodoidea</taxon>
        <taxon>Ixodidae</taxon>
        <taxon>Rhipicephalinae</taxon>
        <taxon>Rhipicephalus</taxon>
        <taxon>Boophilus</taxon>
    </lineage>
</organism>
<dbReference type="Proteomes" id="UP000821866">
    <property type="component" value="Unassembled WGS sequence"/>
</dbReference>
<keyword evidence="3" id="KW-1133">Transmembrane helix</keyword>
<dbReference type="GO" id="GO:0016485">
    <property type="term" value="P:protein processing"/>
    <property type="evidence" value="ECO:0007669"/>
    <property type="project" value="TreeGrafter"/>
</dbReference>
<evidence type="ECO:0000256" key="3">
    <source>
        <dbReference type="SAM" id="Phobius"/>
    </source>
</evidence>
<dbReference type="PANTHER" id="PTHR11733">
    <property type="entry name" value="ZINC METALLOPROTEASE FAMILY M13 NEPRILYSIN-RELATED"/>
    <property type="match status" value="1"/>
</dbReference>